<evidence type="ECO:0008006" key="4">
    <source>
        <dbReference type="Google" id="ProtNLM"/>
    </source>
</evidence>
<evidence type="ECO:0000313" key="2">
    <source>
        <dbReference type="EMBL" id="CAF0854691.1"/>
    </source>
</evidence>
<feature type="region of interest" description="Disordered" evidence="1">
    <location>
        <begin position="1"/>
        <end position="30"/>
    </location>
</feature>
<dbReference type="Gene3D" id="3.80.10.10">
    <property type="entry name" value="Ribonuclease Inhibitor"/>
    <property type="match status" value="1"/>
</dbReference>
<evidence type="ECO:0000256" key="1">
    <source>
        <dbReference type="SAM" id="MobiDB-lite"/>
    </source>
</evidence>
<organism evidence="2 3">
    <name type="scientific">Adineta steineri</name>
    <dbReference type="NCBI Taxonomy" id="433720"/>
    <lineage>
        <taxon>Eukaryota</taxon>
        <taxon>Metazoa</taxon>
        <taxon>Spiralia</taxon>
        <taxon>Gnathifera</taxon>
        <taxon>Rotifera</taxon>
        <taxon>Eurotatoria</taxon>
        <taxon>Bdelloidea</taxon>
        <taxon>Adinetida</taxon>
        <taxon>Adinetidae</taxon>
        <taxon>Adineta</taxon>
    </lineage>
</organism>
<dbReference type="SUPFAM" id="SSF52047">
    <property type="entry name" value="RNI-like"/>
    <property type="match status" value="1"/>
</dbReference>
<reference evidence="2" key="1">
    <citation type="submission" date="2021-02" db="EMBL/GenBank/DDBJ databases">
        <authorList>
            <person name="Nowell W R."/>
        </authorList>
    </citation>
    <scope>NUCLEOTIDE SEQUENCE</scope>
</reference>
<proteinExistence type="predicted"/>
<protein>
    <recommendedName>
        <fullName evidence="4">F-box domain-containing protein</fullName>
    </recommendedName>
</protein>
<gene>
    <name evidence="2" type="ORF">IZO911_LOCUS9788</name>
</gene>
<dbReference type="Proteomes" id="UP000663860">
    <property type="component" value="Unassembled WGS sequence"/>
</dbReference>
<dbReference type="InterPro" id="IPR032675">
    <property type="entry name" value="LRR_dom_sf"/>
</dbReference>
<evidence type="ECO:0000313" key="3">
    <source>
        <dbReference type="Proteomes" id="UP000663860"/>
    </source>
</evidence>
<dbReference type="AlphaFoldDB" id="A0A813WGP3"/>
<accession>A0A813WGP3</accession>
<comment type="caution">
    <text evidence="2">The sequence shown here is derived from an EMBL/GenBank/DDBJ whole genome shotgun (WGS) entry which is preliminary data.</text>
</comment>
<sequence>MEQMKRQRNISTDDSDDIKRKKFHSARQPEDSLDMNLSTKSISYFEDLSNEIIYEIFEYFDFYYIYETFSNLNQRFVNLIINSNYLIKINISSVSKPTFQRYYKDIIIPYRQRIKSLRITNILAINIILSSQDNISKLTRLETLILTNISSSYLRNLQYLINLPKLSSLTIVYDGYTKIDQNKVYHQVFQLPVLKYFSLLLGWVSMPIVLSLPFATDKYSSIEHLVIKNHIQLDTLYRILSYVPQIRHLSISLLIAPYRRHNMTFSITLNNLTYISLKLRSFDFHDFELLAKDLFHNLQVLRFCASDEITYLHANRWQNLILSHIPNLMIFDFQYEYYAKSEKDMISINENLIKKFTSPFWIERQWFFSTQYYCGHSGNDFLFFSVKPYKRATFLLGGIIEEKLNFDSVHHIDMSNSYPINKFENYFPNATKLTFEYSWPSPDYSMEGNLSCIISLEQLTEIVVEASPIHFMQFVKLLSVAVNLHRLKFDYISIDEMNPRTIQEDAIFQLVSKTNVVKNLTLTYDGSLEIVELFFALCPRLQHLEVHYHFTDILRSLMRLILSKTNNNNHHLSSLCFRDETGETEENMKMIIKNDKLLDDYIVECIDKKVYIWW</sequence>
<dbReference type="EMBL" id="CAJNOE010000069">
    <property type="protein sequence ID" value="CAF0854691.1"/>
    <property type="molecule type" value="Genomic_DNA"/>
</dbReference>
<name>A0A813WGP3_9BILA</name>